<feature type="transmembrane region" description="Helical" evidence="2">
    <location>
        <begin position="39"/>
        <end position="59"/>
    </location>
</feature>
<dbReference type="EMBL" id="JACSPN010000001">
    <property type="protein sequence ID" value="MBE7698755.1"/>
    <property type="molecule type" value="Genomic_DNA"/>
</dbReference>
<dbReference type="AlphaFoldDB" id="A0A9D5YX28"/>
<evidence type="ECO:0000313" key="4">
    <source>
        <dbReference type="Proteomes" id="UP000822993"/>
    </source>
</evidence>
<accession>A0A9D5YX28</accession>
<evidence type="ECO:0000256" key="2">
    <source>
        <dbReference type="SAM" id="Phobius"/>
    </source>
</evidence>
<gene>
    <name evidence="3" type="ORF">H9623_00340</name>
</gene>
<keyword evidence="2" id="KW-1133">Transmembrane helix</keyword>
<keyword evidence="2" id="KW-0812">Transmembrane</keyword>
<feature type="region of interest" description="Disordered" evidence="1">
    <location>
        <begin position="1"/>
        <end position="38"/>
    </location>
</feature>
<sequence length="220" mass="23109">MSDDGSTRTTERREAGRGARARRGPGRPRSPRGREGEKGGALALTGAVIFWGVAVIHLVNGFTRPLGLVDVRVVDASRLSSVAQEQVDAMVTTAVHGTAIPWTDVYSHRPLDTIDLIAFSALLGTACFLTFLLARQGSRGARDVLDGTATARWLGIVLVAVGVVPALAQSQATRVRLADAGLSDVLAPAYPALGWAWVVAGVGVALVVPALRKASRRGRD</sequence>
<reference evidence="3 4" key="1">
    <citation type="submission" date="2020-08" db="EMBL/GenBank/DDBJ databases">
        <title>A Genomic Blueprint of the Chicken Gut Microbiome.</title>
        <authorList>
            <person name="Gilroy R."/>
            <person name="Ravi A."/>
            <person name="Getino M."/>
            <person name="Pursley I."/>
            <person name="Horton D.L."/>
            <person name="Alikhan N.-F."/>
            <person name="Baker D."/>
            <person name="Gharbi K."/>
            <person name="Hall N."/>
            <person name="Watson M."/>
            <person name="Adriaenssens E.M."/>
            <person name="Foster-Nyarko E."/>
            <person name="Jarju S."/>
            <person name="Secka A."/>
            <person name="Antonio M."/>
            <person name="Oren A."/>
            <person name="Chaudhuri R."/>
            <person name="La Ragione R.M."/>
            <person name="Hildebrand F."/>
            <person name="Pallen M.J."/>
        </authorList>
    </citation>
    <scope>NUCLEOTIDE SEQUENCE [LARGE SCALE GENOMIC DNA]</scope>
    <source>
        <strain evidence="3 4">Sa1BUA8</strain>
    </source>
</reference>
<evidence type="ECO:0000256" key="1">
    <source>
        <dbReference type="SAM" id="MobiDB-lite"/>
    </source>
</evidence>
<feature type="transmembrane region" description="Helical" evidence="2">
    <location>
        <begin position="192"/>
        <end position="211"/>
    </location>
</feature>
<feature type="compositionally biased region" description="Basic residues" evidence="1">
    <location>
        <begin position="19"/>
        <end position="31"/>
    </location>
</feature>
<feature type="transmembrane region" description="Helical" evidence="2">
    <location>
        <begin position="116"/>
        <end position="133"/>
    </location>
</feature>
<feature type="transmembrane region" description="Helical" evidence="2">
    <location>
        <begin position="153"/>
        <end position="172"/>
    </location>
</feature>
<dbReference type="RefSeq" id="WP_193718106.1">
    <property type="nucleotide sequence ID" value="NZ_JACSPN010000001.1"/>
</dbReference>
<comment type="caution">
    <text evidence="3">The sequence shown here is derived from an EMBL/GenBank/DDBJ whole genome shotgun (WGS) entry which is preliminary data.</text>
</comment>
<name>A0A9D5YX28_9CELL</name>
<dbReference type="Proteomes" id="UP000822993">
    <property type="component" value="Unassembled WGS sequence"/>
</dbReference>
<feature type="compositionally biased region" description="Basic and acidic residues" evidence="1">
    <location>
        <begin position="1"/>
        <end position="17"/>
    </location>
</feature>
<keyword evidence="4" id="KW-1185">Reference proteome</keyword>
<evidence type="ECO:0000313" key="3">
    <source>
        <dbReference type="EMBL" id="MBE7698755.1"/>
    </source>
</evidence>
<protein>
    <submittedName>
        <fullName evidence="3">Uncharacterized protein</fullName>
    </submittedName>
</protein>
<proteinExistence type="predicted"/>
<organism evidence="3 4">
    <name type="scientific">Oerskovia douganii</name>
    <dbReference type="NCBI Taxonomy" id="2762210"/>
    <lineage>
        <taxon>Bacteria</taxon>
        <taxon>Bacillati</taxon>
        <taxon>Actinomycetota</taxon>
        <taxon>Actinomycetes</taxon>
        <taxon>Micrococcales</taxon>
        <taxon>Cellulomonadaceae</taxon>
        <taxon>Oerskovia</taxon>
    </lineage>
</organism>
<keyword evidence="2" id="KW-0472">Membrane</keyword>